<proteinExistence type="predicted"/>
<dbReference type="Proteomes" id="UP001430953">
    <property type="component" value="Unassembled WGS sequence"/>
</dbReference>
<protein>
    <submittedName>
        <fullName evidence="1">Uncharacterized protein</fullName>
    </submittedName>
</protein>
<accession>A0AAW2FTM9</accession>
<evidence type="ECO:0000313" key="1">
    <source>
        <dbReference type="EMBL" id="KAL0117255.1"/>
    </source>
</evidence>
<name>A0AAW2FTM9_9HYME</name>
<dbReference type="AlphaFoldDB" id="A0AAW2FTM9"/>
<reference evidence="1 2" key="1">
    <citation type="submission" date="2023-03" db="EMBL/GenBank/DDBJ databases">
        <title>High recombination rates correlate with genetic variation in Cardiocondyla obscurior ants.</title>
        <authorList>
            <person name="Errbii M."/>
        </authorList>
    </citation>
    <scope>NUCLEOTIDE SEQUENCE [LARGE SCALE GENOMIC DNA]</scope>
    <source>
        <strain evidence="1">Alpha-2009</strain>
        <tissue evidence="1">Whole body</tissue>
    </source>
</reference>
<keyword evidence="2" id="KW-1185">Reference proteome</keyword>
<dbReference type="EMBL" id="JADYXP020000009">
    <property type="protein sequence ID" value="KAL0117255.1"/>
    <property type="molecule type" value="Genomic_DNA"/>
</dbReference>
<evidence type="ECO:0000313" key="2">
    <source>
        <dbReference type="Proteomes" id="UP001430953"/>
    </source>
</evidence>
<organism evidence="1 2">
    <name type="scientific">Cardiocondyla obscurior</name>
    <dbReference type="NCBI Taxonomy" id="286306"/>
    <lineage>
        <taxon>Eukaryota</taxon>
        <taxon>Metazoa</taxon>
        <taxon>Ecdysozoa</taxon>
        <taxon>Arthropoda</taxon>
        <taxon>Hexapoda</taxon>
        <taxon>Insecta</taxon>
        <taxon>Pterygota</taxon>
        <taxon>Neoptera</taxon>
        <taxon>Endopterygota</taxon>
        <taxon>Hymenoptera</taxon>
        <taxon>Apocrita</taxon>
        <taxon>Aculeata</taxon>
        <taxon>Formicoidea</taxon>
        <taxon>Formicidae</taxon>
        <taxon>Myrmicinae</taxon>
        <taxon>Cardiocondyla</taxon>
    </lineage>
</organism>
<gene>
    <name evidence="1" type="ORF">PUN28_010237</name>
</gene>
<comment type="caution">
    <text evidence="1">The sequence shown here is derived from an EMBL/GenBank/DDBJ whole genome shotgun (WGS) entry which is preliminary data.</text>
</comment>
<sequence length="157" mass="17941">MQEGNLALLTERMREIATVLKAEDRESFVLRIKDRDSIAYEFGVAGAIFRIVKYRDLYISNKRMLIVIVLRAYSLKCFPVLFAQTKILSLNPDVVRESKNVILPLLLSSFIKRWNFLSNISMVYRRVGVGQCSEQDTLGLRGHAPSIRSPTFLSQSV</sequence>